<sequence length="77" mass="8649">MMSEYLGTKPKIRAVDVEEYEISCVNLKAFTRGAETNPGRRVNFSKQRRILRPGEVIVAGELPAQLLIESPPITYSI</sequence>
<protein>
    <submittedName>
        <fullName evidence="1">SFRICE_035383</fullName>
    </submittedName>
</protein>
<evidence type="ECO:0000313" key="1">
    <source>
        <dbReference type="EMBL" id="SOQ54413.1"/>
    </source>
</evidence>
<proteinExistence type="predicted"/>
<reference evidence="1" key="1">
    <citation type="submission" date="2016-07" db="EMBL/GenBank/DDBJ databases">
        <authorList>
            <person name="Bretaudeau A."/>
        </authorList>
    </citation>
    <scope>NUCLEOTIDE SEQUENCE</scope>
    <source>
        <strain evidence="1">Rice</strain>
        <tissue evidence="1">Whole body</tissue>
    </source>
</reference>
<gene>
    <name evidence="1" type="ORF">SFRICE_035383</name>
</gene>
<name>A0A2H1WMW6_SPOFR</name>
<dbReference type="AlphaFoldDB" id="A0A2H1WMW6"/>
<organism evidence="1">
    <name type="scientific">Spodoptera frugiperda</name>
    <name type="common">Fall armyworm</name>
    <dbReference type="NCBI Taxonomy" id="7108"/>
    <lineage>
        <taxon>Eukaryota</taxon>
        <taxon>Metazoa</taxon>
        <taxon>Ecdysozoa</taxon>
        <taxon>Arthropoda</taxon>
        <taxon>Hexapoda</taxon>
        <taxon>Insecta</taxon>
        <taxon>Pterygota</taxon>
        <taxon>Neoptera</taxon>
        <taxon>Endopterygota</taxon>
        <taxon>Lepidoptera</taxon>
        <taxon>Glossata</taxon>
        <taxon>Ditrysia</taxon>
        <taxon>Noctuoidea</taxon>
        <taxon>Noctuidae</taxon>
        <taxon>Amphipyrinae</taxon>
        <taxon>Spodoptera</taxon>
    </lineage>
</organism>
<dbReference type="EMBL" id="ODYU01009762">
    <property type="protein sequence ID" value="SOQ54413.1"/>
    <property type="molecule type" value="Genomic_DNA"/>
</dbReference>
<accession>A0A2H1WMW6</accession>